<evidence type="ECO:0000313" key="13">
    <source>
        <dbReference type="EMBL" id="GHP06044.1"/>
    </source>
</evidence>
<dbReference type="PANTHER" id="PTHR44329:SF140">
    <property type="entry name" value="INACTIVE PROTEIN TYROSINE KINASE PTKL"/>
    <property type="match status" value="1"/>
</dbReference>
<evidence type="ECO:0000256" key="10">
    <source>
        <dbReference type="SAM" id="MobiDB-lite"/>
    </source>
</evidence>
<dbReference type="FunFam" id="3.30.200.20:FF:000180">
    <property type="entry name" value="serine/threonine-protein kinase STY46-like"/>
    <property type="match status" value="1"/>
</dbReference>
<feature type="coiled-coil region" evidence="9">
    <location>
        <begin position="1142"/>
        <end position="1169"/>
    </location>
</feature>
<gene>
    <name evidence="13" type="ORF">PPROV_000479000</name>
</gene>
<dbReference type="InterPro" id="IPR036770">
    <property type="entry name" value="Ankyrin_rpt-contain_sf"/>
</dbReference>
<keyword evidence="11" id="KW-1133">Transmembrane helix</keyword>
<feature type="region of interest" description="Disordered" evidence="10">
    <location>
        <begin position="1"/>
        <end position="76"/>
    </location>
</feature>
<keyword evidence="14" id="KW-1185">Reference proteome</keyword>
<dbReference type="PROSITE" id="PS00107">
    <property type="entry name" value="PROTEIN_KINASE_ATP"/>
    <property type="match status" value="1"/>
</dbReference>
<dbReference type="AlphaFoldDB" id="A0A830HG13"/>
<keyword evidence="5" id="KW-0418">Kinase</keyword>
<dbReference type="InterPro" id="IPR051681">
    <property type="entry name" value="Ser/Thr_Kinases-Pseudokinases"/>
</dbReference>
<feature type="transmembrane region" description="Helical" evidence="11">
    <location>
        <begin position="888"/>
        <end position="907"/>
    </location>
</feature>
<dbReference type="PROSITE" id="PS00108">
    <property type="entry name" value="PROTEIN_KINASE_ST"/>
    <property type="match status" value="1"/>
</dbReference>
<dbReference type="InterPro" id="IPR002110">
    <property type="entry name" value="Ankyrin_rpt"/>
</dbReference>
<dbReference type="GO" id="GO:0005524">
    <property type="term" value="F:ATP binding"/>
    <property type="evidence" value="ECO:0007669"/>
    <property type="project" value="UniProtKB-UniRule"/>
</dbReference>
<feature type="binding site" evidence="8">
    <location>
        <position position="241"/>
    </location>
    <ligand>
        <name>ATP</name>
        <dbReference type="ChEBI" id="CHEBI:30616"/>
    </ligand>
</feature>
<evidence type="ECO:0000256" key="5">
    <source>
        <dbReference type="ARBA" id="ARBA00022777"/>
    </source>
</evidence>
<reference evidence="13" key="1">
    <citation type="submission" date="2020-10" db="EMBL/GenBank/DDBJ databases">
        <title>Unveiling of a novel bifunctional photoreceptor, Dualchrome1, isolated from a cosmopolitan green alga.</title>
        <authorList>
            <person name="Suzuki S."/>
            <person name="Kawachi M."/>
        </authorList>
    </citation>
    <scope>NUCLEOTIDE SEQUENCE</scope>
    <source>
        <strain evidence="13">NIES 2893</strain>
    </source>
</reference>
<feature type="region of interest" description="Disordered" evidence="10">
    <location>
        <begin position="468"/>
        <end position="519"/>
    </location>
</feature>
<dbReference type="GO" id="GO:0004674">
    <property type="term" value="F:protein serine/threonine kinase activity"/>
    <property type="evidence" value="ECO:0007669"/>
    <property type="project" value="UniProtKB-KW"/>
</dbReference>
<dbReference type="Pfam" id="PF07714">
    <property type="entry name" value="PK_Tyr_Ser-Thr"/>
    <property type="match status" value="2"/>
</dbReference>
<accession>A0A830HG13</accession>
<dbReference type="InterPro" id="IPR011009">
    <property type="entry name" value="Kinase-like_dom_sf"/>
</dbReference>
<protein>
    <recommendedName>
        <fullName evidence="12">Protein kinase domain-containing protein</fullName>
    </recommendedName>
</protein>
<dbReference type="Gene3D" id="3.30.200.20">
    <property type="entry name" value="Phosphorylase Kinase, domain 1"/>
    <property type="match status" value="1"/>
</dbReference>
<feature type="domain" description="Protein kinase" evidence="12">
    <location>
        <begin position="214"/>
        <end position="769"/>
    </location>
</feature>
<dbReference type="Gene3D" id="1.25.40.20">
    <property type="entry name" value="Ankyrin repeat-containing domain"/>
    <property type="match status" value="1"/>
</dbReference>
<organism evidence="13 14">
    <name type="scientific">Pycnococcus provasolii</name>
    <dbReference type="NCBI Taxonomy" id="41880"/>
    <lineage>
        <taxon>Eukaryota</taxon>
        <taxon>Viridiplantae</taxon>
        <taxon>Chlorophyta</taxon>
        <taxon>Pseudoscourfieldiophyceae</taxon>
        <taxon>Pseudoscourfieldiales</taxon>
        <taxon>Pycnococcaceae</taxon>
        <taxon>Pycnococcus</taxon>
    </lineage>
</organism>
<evidence type="ECO:0000256" key="11">
    <source>
        <dbReference type="SAM" id="Phobius"/>
    </source>
</evidence>
<keyword evidence="3" id="KW-0808">Transferase</keyword>
<dbReference type="InterPro" id="IPR017441">
    <property type="entry name" value="Protein_kinase_ATP_BS"/>
</dbReference>
<dbReference type="Gene3D" id="1.10.510.10">
    <property type="entry name" value="Transferase(Phosphotransferase) domain 1"/>
    <property type="match status" value="2"/>
</dbReference>
<feature type="repeat" description="ANK" evidence="7">
    <location>
        <begin position="119"/>
        <end position="141"/>
    </location>
</feature>
<comment type="similarity">
    <text evidence="1">Belongs to the protein kinase superfamily. TKL Ser/Thr protein kinase family.</text>
</comment>
<feature type="transmembrane region" description="Helical" evidence="11">
    <location>
        <begin position="1112"/>
        <end position="1133"/>
    </location>
</feature>
<keyword evidence="2" id="KW-0723">Serine/threonine-protein kinase</keyword>
<evidence type="ECO:0000259" key="12">
    <source>
        <dbReference type="PROSITE" id="PS50011"/>
    </source>
</evidence>
<feature type="transmembrane region" description="Helical" evidence="11">
    <location>
        <begin position="1035"/>
        <end position="1059"/>
    </location>
</feature>
<dbReference type="PANTHER" id="PTHR44329">
    <property type="entry name" value="SERINE/THREONINE-PROTEIN KINASE TNNI3K-RELATED"/>
    <property type="match status" value="1"/>
</dbReference>
<dbReference type="SMART" id="SM00248">
    <property type="entry name" value="ANK"/>
    <property type="match status" value="2"/>
</dbReference>
<evidence type="ECO:0000256" key="1">
    <source>
        <dbReference type="ARBA" id="ARBA00005843"/>
    </source>
</evidence>
<dbReference type="PROSITE" id="PS50011">
    <property type="entry name" value="PROTEIN_KINASE_DOM"/>
    <property type="match status" value="1"/>
</dbReference>
<evidence type="ECO:0000256" key="3">
    <source>
        <dbReference type="ARBA" id="ARBA00022679"/>
    </source>
</evidence>
<evidence type="ECO:0000256" key="4">
    <source>
        <dbReference type="ARBA" id="ARBA00022741"/>
    </source>
</evidence>
<dbReference type="OrthoDB" id="10261027at2759"/>
<sequence>MPPSSVFTNLREKKTKGTAAASSSPSNSGSTTRDDSGDSSAAYEESEESAGGDRRRRHHHQHQMEEEGGAAPSTPRSREMIVTRMQMAAASNDVRELKSILANAAAKLGVHAGDASALDGRTPLHAASAHGAYDIVEFLIRVEKVSLNARDLWGATPLQDAVRNRKPEITALLNDAGAKISGEGGVLLSLDEWSRQHAMHMLVEAQWEIDPSELRLGPCLGQGSFGNVNLAWWRGTQVAVKTIRRSLVNEEDAMGIFWGELGLMCSLRHPNIVAFLGAVTNVGPADNPMIVCEALPGGTVADLLEELSEVAAEKMRARHAGIGLWNMFRRAYEAMIPSDSDGDRAGGGGGGVLYTPRSARMSVREAVKYALDTARGMAYLHGRRPEAIIHRDLKPENLLLDLNGNVKITDFGLSKVAVALQPQVAVAAGADDDKYPATTLSAFARAPNKTLAGASHVDLVELGLAAMADDDDDDDEEEEDEEVEQEKKSKKAKKKKEEEKTSRMKFGKPIKPVTRPGRMSSAHGLLTLKRHSLETQGAAAIIGSAAPSTSASSYDYIDTAAMAEVRMRALMERDRRPGVRNRLDNIHEEFGGGFSAPSTVREYDYDPDDDHTFHGGDSARWWLNEGRGFDDGDNDDARPPTKTPLERKHTLVIADIKPVSEGIMAAEEAYEVGTYLYMAPELYRHEARYSSKVDVYSYSMILFELFEGHPPFLDEYHDTESIAAAAALGYRPRFHHTPLALRRLIRRCWDPDPRMRPRFRDLALELEGIATALEEDLDRDLHAERQWYVACNFVVFIVMVILAWLSLLLSDQYELACEDLYYHNNQRHRHHHTVFAMIMTMVGGGVTMRADGGGGGGKGIITTGGGASGNRTPPPLFGGSNIAFGRDGLPFVILAPILAAISSFMYLSPHAAAELEQWVNETRSLRKAASYLGVGTFSGTWNAIRACVGLAVPENQPVQTAREVVDVTASYYSVFVEDSSEAPPPSSAAAGVEAESSARIVAAAAAGHQRPPPQAFSSANGSLWLASWGRKCGRLLTWCLGLLNRLSTVSLILIGYVLFISLHRHHDLNNFFYAPTPVEVEDEKSAAGICVSPSRTHEASALCRSLHTKFRMFQASLASMVVLGVVQIGLLVIHAIHYKKHLRDATSAASRAQDRADRMKNKVHNARGNGPIYRNANVNRIPPEERAAAANGVPKWMTFAGGHESARLADLHADPTEQYLLQRGESSEMHESLLSVAASG</sequence>
<evidence type="ECO:0000256" key="6">
    <source>
        <dbReference type="ARBA" id="ARBA00022840"/>
    </source>
</evidence>
<dbReference type="PROSITE" id="PS50088">
    <property type="entry name" value="ANK_REPEAT"/>
    <property type="match status" value="1"/>
</dbReference>
<keyword evidence="11" id="KW-0472">Membrane</keyword>
<dbReference type="InterPro" id="IPR008271">
    <property type="entry name" value="Ser/Thr_kinase_AS"/>
</dbReference>
<dbReference type="Pfam" id="PF12796">
    <property type="entry name" value="Ank_2"/>
    <property type="match status" value="1"/>
</dbReference>
<name>A0A830HG13_9CHLO</name>
<feature type="compositionally biased region" description="Acidic residues" evidence="10">
    <location>
        <begin position="468"/>
        <end position="484"/>
    </location>
</feature>
<feature type="compositionally biased region" description="Low complexity" evidence="10">
    <location>
        <begin position="18"/>
        <end position="31"/>
    </location>
</feature>
<dbReference type="InterPro" id="IPR001245">
    <property type="entry name" value="Ser-Thr/Tyr_kinase_cat_dom"/>
</dbReference>
<keyword evidence="9" id="KW-0175">Coiled coil</keyword>
<feature type="transmembrane region" description="Helical" evidence="11">
    <location>
        <begin position="787"/>
        <end position="809"/>
    </location>
</feature>
<evidence type="ECO:0000256" key="8">
    <source>
        <dbReference type="PROSITE-ProRule" id="PRU10141"/>
    </source>
</evidence>
<dbReference type="SUPFAM" id="SSF48403">
    <property type="entry name" value="Ankyrin repeat"/>
    <property type="match status" value="1"/>
</dbReference>
<proteinExistence type="inferred from homology"/>
<keyword evidence="4 8" id="KW-0547">Nucleotide-binding</keyword>
<dbReference type="InterPro" id="IPR000719">
    <property type="entry name" value="Prot_kinase_dom"/>
</dbReference>
<evidence type="ECO:0000256" key="9">
    <source>
        <dbReference type="SAM" id="Coils"/>
    </source>
</evidence>
<keyword evidence="6 8" id="KW-0067">ATP-binding</keyword>
<dbReference type="SMART" id="SM00220">
    <property type="entry name" value="S_TKc"/>
    <property type="match status" value="1"/>
</dbReference>
<dbReference type="SUPFAM" id="SSF56112">
    <property type="entry name" value="Protein kinase-like (PK-like)"/>
    <property type="match status" value="1"/>
</dbReference>
<dbReference type="EMBL" id="BNJQ01000011">
    <property type="protein sequence ID" value="GHP06044.1"/>
    <property type="molecule type" value="Genomic_DNA"/>
</dbReference>
<feature type="transmembrane region" description="Helical" evidence="11">
    <location>
        <begin position="830"/>
        <end position="848"/>
    </location>
</feature>
<evidence type="ECO:0000256" key="7">
    <source>
        <dbReference type="PROSITE-ProRule" id="PRU00023"/>
    </source>
</evidence>
<comment type="caution">
    <text evidence="13">The sequence shown here is derived from an EMBL/GenBank/DDBJ whole genome shotgun (WGS) entry which is preliminary data.</text>
</comment>
<dbReference type="Proteomes" id="UP000660262">
    <property type="component" value="Unassembled WGS sequence"/>
</dbReference>
<dbReference type="PROSITE" id="PS50297">
    <property type="entry name" value="ANK_REP_REGION"/>
    <property type="match status" value="1"/>
</dbReference>
<evidence type="ECO:0000313" key="14">
    <source>
        <dbReference type="Proteomes" id="UP000660262"/>
    </source>
</evidence>
<evidence type="ECO:0000256" key="2">
    <source>
        <dbReference type="ARBA" id="ARBA00022527"/>
    </source>
</evidence>
<keyword evidence="7" id="KW-0040">ANK repeat</keyword>
<keyword evidence="11" id="KW-0812">Transmembrane</keyword>